<evidence type="ECO:0000313" key="2">
    <source>
        <dbReference type="Proteomes" id="UP000251960"/>
    </source>
</evidence>
<gene>
    <name evidence="1" type="ORF">Zm00014a_004346</name>
</gene>
<accession>A0A3L6FCS8</accession>
<comment type="caution">
    <text evidence="1">The sequence shown here is derived from an EMBL/GenBank/DDBJ whole genome shotgun (WGS) entry which is preliminary data.</text>
</comment>
<dbReference type="AlphaFoldDB" id="A0A3L6FCS8"/>
<evidence type="ECO:0000313" key="1">
    <source>
        <dbReference type="EMBL" id="PWZ30899.1"/>
    </source>
</evidence>
<name>A0A3L6FCS8_MAIZE</name>
<sequence>MMLLMSTTAATVTKARESSYLLALAANLRHQAAVEPAKALQPRRMPSSHTALPTSLTASVAFWDLLAFIPVTNP</sequence>
<proteinExistence type="predicted"/>
<dbReference type="EMBL" id="NCVQ01000004">
    <property type="protein sequence ID" value="PWZ30899.1"/>
    <property type="molecule type" value="Genomic_DNA"/>
</dbReference>
<dbReference type="Proteomes" id="UP000251960">
    <property type="component" value="Chromosome 3"/>
</dbReference>
<protein>
    <submittedName>
        <fullName evidence="1">Uncharacterized protein</fullName>
    </submittedName>
</protein>
<reference evidence="1 2" key="1">
    <citation type="journal article" date="2018" name="Nat. Genet.">
        <title>Extensive intraspecific gene order and gene structural variations between Mo17 and other maize genomes.</title>
        <authorList>
            <person name="Sun S."/>
            <person name="Zhou Y."/>
            <person name="Chen J."/>
            <person name="Shi J."/>
            <person name="Zhao H."/>
            <person name="Zhao H."/>
            <person name="Song W."/>
            <person name="Zhang M."/>
            <person name="Cui Y."/>
            <person name="Dong X."/>
            <person name="Liu H."/>
            <person name="Ma X."/>
            <person name="Jiao Y."/>
            <person name="Wang B."/>
            <person name="Wei X."/>
            <person name="Stein J.C."/>
            <person name="Glaubitz J.C."/>
            <person name="Lu F."/>
            <person name="Yu G."/>
            <person name="Liang C."/>
            <person name="Fengler K."/>
            <person name="Li B."/>
            <person name="Rafalski A."/>
            <person name="Schnable P.S."/>
            <person name="Ware D.H."/>
            <person name="Buckler E.S."/>
            <person name="Lai J."/>
        </authorList>
    </citation>
    <scope>NUCLEOTIDE SEQUENCE [LARGE SCALE GENOMIC DNA]</scope>
    <source>
        <strain evidence="2">cv. Missouri 17</strain>
        <tissue evidence="1">Seedling</tissue>
    </source>
</reference>
<organism evidence="1 2">
    <name type="scientific">Zea mays</name>
    <name type="common">Maize</name>
    <dbReference type="NCBI Taxonomy" id="4577"/>
    <lineage>
        <taxon>Eukaryota</taxon>
        <taxon>Viridiplantae</taxon>
        <taxon>Streptophyta</taxon>
        <taxon>Embryophyta</taxon>
        <taxon>Tracheophyta</taxon>
        <taxon>Spermatophyta</taxon>
        <taxon>Magnoliopsida</taxon>
        <taxon>Liliopsida</taxon>
        <taxon>Poales</taxon>
        <taxon>Poaceae</taxon>
        <taxon>PACMAD clade</taxon>
        <taxon>Panicoideae</taxon>
        <taxon>Andropogonodae</taxon>
        <taxon>Andropogoneae</taxon>
        <taxon>Tripsacinae</taxon>
        <taxon>Zea</taxon>
    </lineage>
</organism>